<evidence type="ECO:0000313" key="1">
    <source>
        <dbReference type="EMBL" id="CAG8831796.1"/>
    </source>
</evidence>
<protein>
    <submittedName>
        <fullName evidence="1">471_t:CDS:1</fullName>
    </submittedName>
</protein>
<reference evidence="1" key="1">
    <citation type="submission" date="2021-06" db="EMBL/GenBank/DDBJ databases">
        <authorList>
            <person name="Kallberg Y."/>
            <person name="Tangrot J."/>
            <person name="Rosling A."/>
        </authorList>
    </citation>
    <scope>NUCLEOTIDE SEQUENCE</scope>
    <source>
        <strain evidence="1">MA461A</strain>
    </source>
</reference>
<feature type="non-terminal residue" evidence="1">
    <location>
        <position position="1"/>
    </location>
</feature>
<name>A0ACA9SA95_9GLOM</name>
<organism evidence="1 2">
    <name type="scientific">Racocetra persica</name>
    <dbReference type="NCBI Taxonomy" id="160502"/>
    <lineage>
        <taxon>Eukaryota</taxon>
        <taxon>Fungi</taxon>
        <taxon>Fungi incertae sedis</taxon>
        <taxon>Mucoromycota</taxon>
        <taxon>Glomeromycotina</taxon>
        <taxon>Glomeromycetes</taxon>
        <taxon>Diversisporales</taxon>
        <taxon>Gigasporaceae</taxon>
        <taxon>Racocetra</taxon>
    </lineage>
</organism>
<keyword evidence="2" id="KW-1185">Reference proteome</keyword>
<feature type="non-terminal residue" evidence="1">
    <location>
        <position position="61"/>
    </location>
</feature>
<gene>
    <name evidence="1" type="ORF">RPERSI_LOCUS28266</name>
</gene>
<dbReference type="EMBL" id="CAJVQC010102236">
    <property type="protein sequence ID" value="CAG8831796.1"/>
    <property type="molecule type" value="Genomic_DNA"/>
</dbReference>
<dbReference type="Proteomes" id="UP000789920">
    <property type="component" value="Unassembled WGS sequence"/>
</dbReference>
<accession>A0ACA9SA95</accession>
<sequence length="61" mass="6946">NMQKYHDGVFGNFQSTLSTKMSSDLLDLSDYDALFRPLNTSVNNYPITQILFTLPPDIYSP</sequence>
<evidence type="ECO:0000313" key="2">
    <source>
        <dbReference type="Proteomes" id="UP000789920"/>
    </source>
</evidence>
<proteinExistence type="predicted"/>
<comment type="caution">
    <text evidence="1">The sequence shown here is derived from an EMBL/GenBank/DDBJ whole genome shotgun (WGS) entry which is preliminary data.</text>
</comment>